<keyword evidence="4" id="KW-0646">Protease inhibitor</keyword>
<evidence type="ECO:0000313" key="10">
    <source>
        <dbReference type="Proteomes" id="UP000654947"/>
    </source>
</evidence>
<feature type="domain" description="Subtilisin inhibitor" evidence="8">
    <location>
        <begin position="48"/>
        <end position="106"/>
    </location>
</feature>
<evidence type="ECO:0000256" key="2">
    <source>
        <dbReference type="ARBA" id="ARBA00010472"/>
    </source>
</evidence>
<keyword evidence="5" id="KW-0722">Serine protease inhibitor</keyword>
<dbReference type="SUPFAM" id="SSF55399">
    <property type="entry name" value="Subtilisin inhibitor"/>
    <property type="match status" value="1"/>
</dbReference>
<keyword evidence="3" id="KW-0964">Secreted</keyword>
<reference evidence="9 10" key="1">
    <citation type="journal article" date="2014" name="Int. J. Syst. Evol. Microbiol.">
        <title>Complete genome sequence of Corynebacterium casei LMG S-19264T (=DSM 44701T), isolated from a smear-ripened cheese.</title>
        <authorList>
            <consortium name="US DOE Joint Genome Institute (JGI-PGF)"/>
            <person name="Walter F."/>
            <person name="Albersmeier A."/>
            <person name="Kalinowski J."/>
            <person name="Ruckert C."/>
        </authorList>
    </citation>
    <scope>NUCLEOTIDE SEQUENCE [LARGE SCALE GENOMIC DNA]</scope>
    <source>
        <strain evidence="9 10">KCTC 19473</strain>
    </source>
</reference>
<dbReference type="AlphaFoldDB" id="A0A919CN19"/>
<dbReference type="InterPro" id="IPR023549">
    <property type="entry name" value="Subtilisin_inhibitor"/>
</dbReference>
<keyword evidence="10" id="KW-1185">Reference proteome</keyword>
<dbReference type="GO" id="GO:0005576">
    <property type="term" value="C:extracellular region"/>
    <property type="evidence" value="ECO:0007669"/>
    <property type="project" value="UniProtKB-SubCell"/>
</dbReference>
<dbReference type="EMBL" id="BMXL01000048">
    <property type="protein sequence ID" value="GHD37384.1"/>
    <property type="molecule type" value="Genomic_DNA"/>
</dbReference>
<dbReference type="InterPro" id="IPR036819">
    <property type="entry name" value="Subtilisin_inhibitor-like_sf"/>
</dbReference>
<protein>
    <recommendedName>
        <fullName evidence="8">Subtilisin inhibitor domain-containing protein</fullName>
    </recommendedName>
</protein>
<gene>
    <name evidence="9" type="ORF">GCM10007147_45370</name>
</gene>
<evidence type="ECO:0000259" key="8">
    <source>
        <dbReference type="Pfam" id="PF00720"/>
    </source>
</evidence>
<comment type="caution">
    <text evidence="9">The sequence shown here is derived from an EMBL/GenBank/DDBJ whole genome shotgun (WGS) entry which is preliminary data.</text>
</comment>
<name>A0A919CN19_9ACTN</name>
<evidence type="ECO:0000256" key="7">
    <source>
        <dbReference type="SAM" id="SignalP"/>
    </source>
</evidence>
<accession>A0A919CN19</accession>
<keyword evidence="7" id="KW-0732">Signal</keyword>
<dbReference type="Gene3D" id="3.30.350.10">
    <property type="entry name" value="Subtilisin inhibitor-like"/>
    <property type="match status" value="1"/>
</dbReference>
<sequence>MHRIATALICAAAVAVTATAPASADEERRTVYTLEVFDTVEHSNYFDRSPHRKVSLECHPAGGEHPWAEEACDLIAQHGDIASVRATPEHHCTQEFLPVTFRVSGAEDYEKVFPNVCELDNAKGAIVDF</sequence>
<feature type="signal peptide" evidence="7">
    <location>
        <begin position="1"/>
        <end position="24"/>
    </location>
</feature>
<evidence type="ECO:0000256" key="5">
    <source>
        <dbReference type="ARBA" id="ARBA00022900"/>
    </source>
</evidence>
<dbReference type="Pfam" id="PF00720">
    <property type="entry name" value="SSI"/>
    <property type="match status" value="1"/>
</dbReference>
<evidence type="ECO:0000256" key="3">
    <source>
        <dbReference type="ARBA" id="ARBA00022525"/>
    </source>
</evidence>
<evidence type="ECO:0000256" key="4">
    <source>
        <dbReference type="ARBA" id="ARBA00022690"/>
    </source>
</evidence>
<evidence type="ECO:0000256" key="1">
    <source>
        <dbReference type="ARBA" id="ARBA00004613"/>
    </source>
</evidence>
<keyword evidence="6" id="KW-1015">Disulfide bond</keyword>
<dbReference type="Proteomes" id="UP000654947">
    <property type="component" value="Unassembled WGS sequence"/>
</dbReference>
<proteinExistence type="inferred from homology"/>
<comment type="similarity">
    <text evidence="2">Belongs to the protease inhibitor I16 (SSI) family.</text>
</comment>
<dbReference type="RefSeq" id="WP_017578494.1">
    <property type="nucleotide sequence ID" value="NZ_BMXL01000048.1"/>
</dbReference>
<evidence type="ECO:0000256" key="6">
    <source>
        <dbReference type="ARBA" id="ARBA00023157"/>
    </source>
</evidence>
<organism evidence="9 10">
    <name type="scientific">Nocardiopsis kunsanensis</name>
    <dbReference type="NCBI Taxonomy" id="141693"/>
    <lineage>
        <taxon>Bacteria</taxon>
        <taxon>Bacillati</taxon>
        <taxon>Actinomycetota</taxon>
        <taxon>Actinomycetes</taxon>
        <taxon>Streptosporangiales</taxon>
        <taxon>Nocardiopsidaceae</taxon>
        <taxon>Nocardiopsis</taxon>
    </lineage>
</organism>
<comment type="subcellular location">
    <subcellularLocation>
        <location evidence="1">Secreted</location>
    </subcellularLocation>
</comment>
<feature type="chain" id="PRO_5037340780" description="Subtilisin inhibitor domain-containing protein" evidence="7">
    <location>
        <begin position="25"/>
        <end position="129"/>
    </location>
</feature>
<dbReference type="GO" id="GO:0004867">
    <property type="term" value="F:serine-type endopeptidase inhibitor activity"/>
    <property type="evidence" value="ECO:0007669"/>
    <property type="project" value="UniProtKB-KW"/>
</dbReference>
<evidence type="ECO:0000313" key="9">
    <source>
        <dbReference type="EMBL" id="GHD37384.1"/>
    </source>
</evidence>